<dbReference type="Proteomes" id="UP000041254">
    <property type="component" value="Unassembled WGS sequence"/>
</dbReference>
<feature type="region of interest" description="Disordered" evidence="3">
    <location>
        <begin position="861"/>
        <end position="962"/>
    </location>
</feature>
<dbReference type="InParanoid" id="A0A0G4ES27"/>
<reference evidence="4 5" key="1">
    <citation type="submission" date="2014-11" db="EMBL/GenBank/DDBJ databases">
        <authorList>
            <person name="Zhu J."/>
            <person name="Qi W."/>
            <person name="Song R."/>
        </authorList>
    </citation>
    <scope>NUCLEOTIDE SEQUENCE [LARGE SCALE GENOMIC DNA]</scope>
</reference>
<organism evidence="4 5">
    <name type="scientific">Vitrella brassicaformis (strain CCMP3155)</name>
    <dbReference type="NCBI Taxonomy" id="1169540"/>
    <lineage>
        <taxon>Eukaryota</taxon>
        <taxon>Sar</taxon>
        <taxon>Alveolata</taxon>
        <taxon>Colpodellida</taxon>
        <taxon>Vitrellaceae</taxon>
        <taxon>Vitrella</taxon>
    </lineage>
</organism>
<evidence type="ECO:0000256" key="3">
    <source>
        <dbReference type="SAM" id="MobiDB-lite"/>
    </source>
</evidence>
<feature type="compositionally biased region" description="Low complexity" evidence="3">
    <location>
        <begin position="1018"/>
        <end position="1038"/>
    </location>
</feature>
<feature type="compositionally biased region" description="Polar residues" evidence="3">
    <location>
        <begin position="36"/>
        <end position="45"/>
    </location>
</feature>
<dbReference type="SMART" id="SM00248">
    <property type="entry name" value="ANK"/>
    <property type="match status" value="3"/>
</dbReference>
<feature type="compositionally biased region" description="Polar residues" evidence="3">
    <location>
        <begin position="214"/>
        <end position="226"/>
    </location>
</feature>
<evidence type="ECO:0000256" key="2">
    <source>
        <dbReference type="PROSITE-ProRule" id="PRU00023"/>
    </source>
</evidence>
<sequence>MGSDRSNSDDLSAGGMVGSGGSGAGGSDGQGVTPRDQGNANSPPKSSDFDRAITPPPRSPLKDDSIPSLHVPPATPLATDTSYIPNIPSQISPSTQTLPVETASIRSTDHLRVTGSTVQATASSNSIGGDDWGVSGLARPAAFTSSFFHVPPGMGGMGDRDRNDDTTLERDTANNALPQSTHATPPSSNRPEDLLAWLNGSLSLDEDTPVPHGSPQSDNRAASTDWSPVAHGGGGASDPSLGFFVDGSFVSHSQTGSSHQDKDSSPPTHSSRHDLAVAGQVAEEDRAAEAAVGVGGGGSEVDGHTSYALLMAAVLTGDLEGARRILTQKIDLNLQHERDGRTVLHWAAESGSLSLVTLLLDHGAEKNIIDHAGRTPLHLAIAKERQHVVAELVQRGADIFLPEKKVDELSHLIAPLTQGASASAPGGSTHDPSRLLHNVLSTVKDTTSPHESGSNPPPPDYDEPEGGGWPPPPPSHANAHAAAAAAQWSSSGSALARQQRAAFYGAYGPSADAASAPVGVGYRRVTDGEGVEKEWIEEVQQKPETSYSSMIDPTRWKHRIHHEYAMTGQKVEVINVAILQSPKVAPDAATATPASTSTTGDDSSHVALSQVQNSLEPTSSEREVVVMALIVQQLGDKESTIPPVLFQQVIHIKVEDNREVVTMGHKHQADLDRRELIALAGVIRERLPRNYQGVPINVGSIGHLNPEEGTCPNKRCYWHHQKVCRWGTLCGHCHICIPPRRAFRPSKWQREAQKRAELVGGYGDNMSVRGDEQEVPFASPQAGLGDFEALRQAVVELGLLPSEVTGMLGSELLRSLAIHELGKQLHRPPTDFQALGDRDVANLCRGISATSWSSMTSPFLARSKTPGLPQSQFPGAGRGLTTLTNHGQPPPPPPILSRTANPGGRPLPLPPAPGGHTPAMPLQTFPPPQRSPYRAPTVIPPPAAAHPQPIQQQQQQIQQIQQQIHQQQQQQQQARGTTAQLLTPARGANSAPVVNLPPPAARQAGAGEAKDVAGQLVGQHQQPHQAHLPQPQQLQQQQQGGGSVSPGSQTPGSHSVAQSPALPPKDRPAEVAAFDRLVDSMIYALDDRTTQLEGCLRLAELFSRSRLLQKGSNEVLDVSRGLGAIVSAINRFPNDVFLQTKGCAAMWSICKYNTQRIEQAGQLGAVEAVTRALLKHADREDLQWIGCGALFSLCFQVAPNKTRAREASSIKAVLNAIQHNPNNLQIQIWGCGALFSMTRHCLPNQLQAGQHGALRILTQSLRMWPDDPHVQWHGYGAIWCMCFSDETRRAKEEGRLEGTLQTVVTNLQKLQLHPDVQLWGCAAVWSLCRHNAGNSVAAGKAGAVEAILGAMRTHTKKAELHWKACGALFALFAEPSNRQRALAGNGVSGLADALQSYPQDLELQIWGCGALWRLCTEDGRALEAAWQAGAVSAVLRALKQWPNANWLHIFACGLIATLCQSEKVPGAGGSTAFSLQEYKRRAGEEGAVEVLLGILTKHLDDIKLQEQAFAALWLLCRDVSANHERLTACLSDAATRQVFRQVSGKLVSLDSTNPQGTPVLASALKTPNLERYGEPEVQP</sequence>
<evidence type="ECO:0000313" key="4">
    <source>
        <dbReference type="EMBL" id="CEM00707.1"/>
    </source>
</evidence>
<accession>A0A0G4ES27</accession>
<dbReference type="InterPro" id="IPR016024">
    <property type="entry name" value="ARM-type_fold"/>
</dbReference>
<keyword evidence="1" id="KW-0677">Repeat</keyword>
<dbReference type="InterPro" id="IPR011989">
    <property type="entry name" value="ARM-like"/>
</dbReference>
<feature type="region of interest" description="Disordered" evidence="3">
    <location>
        <begin position="985"/>
        <end position="1066"/>
    </location>
</feature>
<keyword evidence="2" id="KW-0040">ANK repeat</keyword>
<feature type="compositionally biased region" description="Gly residues" evidence="3">
    <location>
        <begin position="15"/>
        <end position="29"/>
    </location>
</feature>
<feature type="region of interest" description="Disordered" evidence="3">
    <location>
        <begin position="444"/>
        <end position="481"/>
    </location>
</feature>
<feature type="region of interest" description="Disordered" evidence="3">
    <location>
        <begin position="1"/>
        <end position="98"/>
    </location>
</feature>
<dbReference type="OrthoDB" id="194358at2759"/>
<name>A0A0G4ES27_VITBC</name>
<dbReference type="InterPro" id="IPR036770">
    <property type="entry name" value="Ankyrin_rpt-contain_sf"/>
</dbReference>
<keyword evidence="5" id="KW-1185">Reference proteome</keyword>
<dbReference type="EMBL" id="CDMY01000297">
    <property type="protein sequence ID" value="CEM00707.1"/>
    <property type="molecule type" value="Genomic_DNA"/>
</dbReference>
<feature type="compositionally biased region" description="Polar residues" evidence="3">
    <location>
        <begin position="78"/>
        <end position="98"/>
    </location>
</feature>
<feature type="repeat" description="ANK" evidence="2">
    <location>
        <begin position="339"/>
        <end position="371"/>
    </location>
</feature>
<dbReference type="Gene3D" id="1.25.40.20">
    <property type="entry name" value="Ankyrin repeat-containing domain"/>
    <property type="match status" value="1"/>
</dbReference>
<dbReference type="SMART" id="SM00185">
    <property type="entry name" value="ARM"/>
    <property type="match status" value="5"/>
</dbReference>
<dbReference type="Pfam" id="PF12796">
    <property type="entry name" value="Ank_2"/>
    <property type="match status" value="1"/>
</dbReference>
<dbReference type="PROSITE" id="PS50297">
    <property type="entry name" value="ANK_REP_REGION"/>
    <property type="match status" value="2"/>
</dbReference>
<dbReference type="VEuPathDB" id="CryptoDB:Vbra_5383"/>
<gene>
    <name evidence="4" type="ORF">Vbra_5383</name>
</gene>
<feature type="compositionally biased region" description="Polar residues" evidence="3">
    <location>
        <begin position="173"/>
        <end position="189"/>
    </location>
</feature>
<dbReference type="SUPFAM" id="SSF48371">
    <property type="entry name" value="ARM repeat"/>
    <property type="match status" value="1"/>
</dbReference>
<dbReference type="STRING" id="1169540.A0A0G4ES27"/>
<feature type="repeat" description="ANK" evidence="2">
    <location>
        <begin position="372"/>
        <end position="404"/>
    </location>
</feature>
<evidence type="ECO:0000256" key="1">
    <source>
        <dbReference type="ARBA" id="ARBA00022737"/>
    </source>
</evidence>
<dbReference type="PROSITE" id="PS50088">
    <property type="entry name" value="ANK_REPEAT"/>
    <property type="match status" value="2"/>
</dbReference>
<feature type="compositionally biased region" description="Basic and acidic residues" evidence="3">
    <location>
        <begin position="158"/>
        <end position="172"/>
    </location>
</feature>
<dbReference type="SUPFAM" id="SSF48403">
    <property type="entry name" value="Ankyrin repeat"/>
    <property type="match status" value="1"/>
</dbReference>
<feature type="region of interest" description="Disordered" evidence="3">
    <location>
        <begin position="149"/>
        <end position="274"/>
    </location>
</feature>
<evidence type="ECO:0000313" key="5">
    <source>
        <dbReference type="Proteomes" id="UP000041254"/>
    </source>
</evidence>
<protein>
    <submittedName>
        <fullName evidence="4">Uncharacterized protein</fullName>
    </submittedName>
</protein>
<dbReference type="InterPro" id="IPR002110">
    <property type="entry name" value="Ankyrin_rpt"/>
</dbReference>
<proteinExistence type="predicted"/>
<dbReference type="PANTHER" id="PTHR22895:SF0">
    <property type="entry name" value="ARMADILLO REPEAT-CONTAINING PROTEIN 6"/>
    <property type="match status" value="1"/>
</dbReference>
<dbReference type="InterPro" id="IPR000225">
    <property type="entry name" value="Armadillo"/>
</dbReference>
<dbReference type="PANTHER" id="PTHR22895">
    <property type="entry name" value="ARMADILLO REPEAT-CONTAINING PROTEIN 6"/>
    <property type="match status" value="1"/>
</dbReference>
<dbReference type="Gene3D" id="1.25.10.10">
    <property type="entry name" value="Leucine-rich Repeat Variant"/>
    <property type="match status" value="1"/>
</dbReference>
<feature type="compositionally biased region" description="Low complexity" evidence="3">
    <location>
        <begin position="945"/>
        <end position="962"/>
    </location>
</feature>